<dbReference type="PANTHER" id="PTHR48041">
    <property type="entry name" value="ABC TRANSPORTER G FAMILY MEMBER 28"/>
    <property type="match status" value="1"/>
</dbReference>
<keyword evidence="5" id="KW-0067">ATP-binding</keyword>
<name>A0AAD4Q680_9EURO</name>
<dbReference type="GO" id="GO:0140359">
    <property type="term" value="F:ABC-type transporter activity"/>
    <property type="evidence" value="ECO:0007669"/>
    <property type="project" value="InterPro"/>
</dbReference>
<dbReference type="PANTHER" id="PTHR48041:SF91">
    <property type="entry name" value="ABC TRANSPORTER G FAMILY MEMBER 28"/>
    <property type="match status" value="1"/>
</dbReference>
<dbReference type="GO" id="GO:0005524">
    <property type="term" value="F:ATP binding"/>
    <property type="evidence" value="ECO:0007669"/>
    <property type="project" value="UniProtKB-KW"/>
</dbReference>
<feature type="transmembrane region" description="Helical" evidence="8">
    <location>
        <begin position="579"/>
        <end position="599"/>
    </location>
</feature>
<dbReference type="Pfam" id="PF19055">
    <property type="entry name" value="ABC2_membrane_7"/>
    <property type="match status" value="2"/>
</dbReference>
<dbReference type="RefSeq" id="XP_046078037.1">
    <property type="nucleotide sequence ID" value="XM_046219637.1"/>
</dbReference>
<dbReference type="Gene3D" id="3.40.50.300">
    <property type="entry name" value="P-loop containing nucleotide triphosphate hydrolases"/>
    <property type="match status" value="1"/>
</dbReference>
<evidence type="ECO:0000256" key="4">
    <source>
        <dbReference type="ARBA" id="ARBA00022741"/>
    </source>
</evidence>
<dbReference type="GO" id="GO:0016020">
    <property type="term" value="C:membrane"/>
    <property type="evidence" value="ECO:0007669"/>
    <property type="project" value="UniProtKB-SubCell"/>
</dbReference>
<evidence type="ECO:0000256" key="2">
    <source>
        <dbReference type="ARBA" id="ARBA00022448"/>
    </source>
</evidence>
<keyword evidence="11" id="KW-1185">Reference proteome</keyword>
<dbReference type="InterPro" id="IPR017871">
    <property type="entry name" value="ABC_transporter-like_CS"/>
</dbReference>
<feature type="transmembrane region" description="Helical" evidence="8">
    <location>
        <begin position="502"/>
        <end position="521"/>
    </location>
</feature>
<organism evidence="10 11">
    <name type="scientific">Talaromyces proteolyticus</name>
    <dbReference type="NCBI Taxonomy" id="1131652"/>
    <lineage>
        <taxon>Eukaryota</taxon>
        <taxon>Fungi</taxon>
        <taxon>Dikarya</taxon>
        <taxon>Ascomycota</taxon>
        <taxon>Pezizomycotina</taxon>
        <taxon>Eurotiomycetes</taxon>
        <taxon>Eurotiomycetidae</taxon>
        <taxon>Eurotiales</taxon>
        <taxon>Trichocomaceae</taxon>
        <taxon>Talaromyces</taxon>
        <taxon>Talaromyces sect. Bacilispori</taxon>
    </lineage>
</organism>
<dbReference type="Proteomes" id="UP001201262">
    <property type="component" value="Unassembled WGS sequence"/>
</dbReference>
<feature type="transmembrane region" description="Helical" evidence="8">
    <location>
        <begin position="437"/>
        <end position="465"/>
    </location>
</feature>
<comment type="caution">
    <text evidence="10">The sequence shown here is derived from an EMBL/GenBank/DDBJ whole genome shotgun (WGS) entry which is preliminary data.</text>
</comment>
<evidence type="ECO:0000256" key="7">
    <source>
        <dbReference type="ARBA" id="ARBA00023136"/>
    </source>
</evidence>
<dbReference type="CDD" id="cd03213">
    <property type="entry name" value="ABCG_EPDR"/>
    <property type="match status" value="1"/>
</dbReference>
<accession>A0AAD4Q680</accession>
<evidence type="ECO:0000256" key="8">
    <source>
        <dbReference type="SAM" id="Phobius"/>
    </source>
</evidence>
<dbReference type="SMART" id="SM00382">
    <property type="entry name" value="AAA"/>
    <property type="match status" value="1"/>
</dbReference>
<dbReference type="PROSITE" id="PS00211">
    <property type="entry name" value="ABC_TRANSPORTER_1"/>
    <property type="match status" value="1"/>
</dbReference>
<keyword evidence="4" id="KW-0547">Nucleotide-binding</keyword>
<evidence type="ECO:0000313" key="10">
    <source>
        <dbReference type="EMBL" id="KAH8705416.1"/>
    </source>
</evidence>
<feature type="domain" description="ABC transporter" evidence="9">
    <location>
        <begin position="13"/>
        <end position="260"/>
    </location>
</feature>
<keyword evidence="6 8" id="KW-1133">Transmembrane helix</keyword>
<comment type="subcellular location">
    <subcellularLocation>
        <location evidence="1">Membrane</location>
        <topology evidence="1">Multi-pass membrane protein</topology>
    </subcellularLocation>
</comment>
<dbReference type="Pfam" id="PF00005">
    <property type="entry name" value="ABC_tran"/>
    <property type="match status" value="1"/>
</dbReference>
<feature type="transmembrane region" description="Helical" evidence="8">
    <location>
        <begin position="390"/>
        <end position="417"/>
    </location>
</feature>
<feature type="transmembrane region" description="Helical" evidence="8">
    <location>
        <begin position="472"/>
        <end position="496"/>
    </location>
</feature>
<reference evidence="10" key="1">
    <citation type="submission" date="2021-12" db="EMBL/GenBank/DDBJ databases">
        <title>Convergent genome expansion in fungi linked to evolution of root-endophyte symbiosis.</title>
        <authorList>
            <consortium name="DOE Joint Genome Institute"/>
            <person name="Ke Y.-H."/>
            <person name="Bonito G."/>
            <person name="Liao H.-L."/>
            <person name="Looney B."/>
            <person name="Rojas-Flechas A."/>
            <person name="Nash J."/>
            <person name="Hameed K."/>
            <person name="Schadt C."/>
            <person name="Martin F."/>
            <person name="Crous P.W."/>
            <person name="Miettinen O."/>
            <person name="Magnuson J.K."/>
            <person name="Labbe J."/>
            <person name="Jacobson D."/>
            <person name="Doktycz M.J."/>
            <person name="Veneault-Fourrey C."/>
            <person name="Kuo A."/>
            <person name="Mondo S."/>
            <person name="Calhoun S."/>
            <person name="Riley R."/>
            <person name="Ohm R."/>
            <person name="LaButti K."/>
            <person name="Andreopoulos B."/>
            <person name="Pangilinan J."/>
            <person name="Nolan M."/>
            <person name="Tritt A."/>
            <person name="Clum A."/>
            <person name="Lipzen A."/>
            <person name="Daum C."/>
            <person name="Barry K."/>
            <person name="Grigoriev I.V."/>
            <person name="Vilgalys R."/>
        </authorList>
    </citation>
    <scope>NUCLEOTIDE SEQUENCE</scope>
    <source>
        <strain evidence="10">PMI_201</strain>
    </source>
</reference>
<evidence type="ECO:0000256" key="6">
    <source>
        <dbReference type="ARBA" id="ARBA00022989"/>
    </source>
</evidence>
<evidence type="ECO:0000313" key="11">
    <source>
        <dbReference type="Proteomes" id="UP001201262"/>
    </source>
</evidence>
<dbReference type="EMBL" id="JAJTJA010000001">
    <property type="protein sequence ID" value="KAH8705416.1"/>
    <property type="molecule type" value="Genomic_DNA"/>
</dbReference>
<evidence type="ECO:0000256" key="3">
    <source>
        <dbReference type="ARBA" id="ARBA00022692"/>
    </source>
</evidence>
<dbReference type="GO" id="GO:0016887">
    <property type="term" value="F:ATP hydrolysis activity"/>
    <property type="evidence" value="ECO:0007669"/>
    <property type="project" value="InterPro"/>
</dbReference>
<dbReference type="AlphaFoldDB" id="A0AAD4Q680"/>
<evidence type="ECO:0000256" key="1">
    <source>
        <dbReference type="ARBA" id="ARBA00004141"/>
    </source>
</evidence>
<evidence type="ECO:0000259" key="9">
    <source>
        <dbReference type="PROSITE" id="PS50893"/>
    </source>
</evidence>
<dbReference type="SUPFAM" id="SSF52540">
    <property type="entry name" value="P-loop containing nucleoside triphosphate hydrolases"/>
    <property type="match status" value="1"/>
</dbReference>
<keyword evidence="3 8" id="KW-0812">Transmembrane</keyword>
<gene>
    <name evidence="10" type="ORF">BGW36DRAFT_421975</name>
</gene>
<feature type="transmembrane region" description="Helical" evidence="8">
    <location>
        <begin position="346"/>
        <end position="369"/>
    </location>
</feature>
<proteinExistence type="predicted"/>
<keyword evidence="7 8" id="KW-0472">Membrane</keyword>
<dbReference type="GeneID" id="70249924"/>
<protein>
    <submittedName>
        <fullName evidence="10">ABC transporter</fullName>
    </submittedName>
</protein>
<evidence type="ECO:0000256" key="5">
    <source>
        <dbReference type="ARBA" id="ARBA00022840"/>
    </source>
</evidence>
<dbReference type="InterPro" id="IPR027417">
    <property type="entry name" value="P-loop_NTPase"/>
</dbReference>
<dbReference type="InterPro" id="IPR043926">
    <property type="entry name" value="ABCG_dom"/>
</dbReference>
<keyword evidence="2" id="KW-0813">Transport</keyword>
<sequence>MRNDISGTVGMDMAFDKVTFSIEGMDNLILDSVSGQAQSGMLLGVMGPSGSGKSTLINILCGRLRATSGSLLLDGVPVNWSEWREESLQKFQGLFGFIPQDDVVHPHLTVWENIMYSAKIRLGGTLKHREIENLVYQIILDLELEKVKNSVVGNEDRRGISGGERKRVSIALELVATPPVLLLDEPTSGLDSQAALSLIMLLKSLSRKGITVICVVHQPRIEIFEALDKVLLMGSGKTVYFGSQSLAVRHFRRMGYEFDPRLNPADIMMDIVFGTYAGKQSSIVKSFNDEDANSSMKAVAKRTSATGDETVNALMVQCHRYRQRYSPWYKQIYLAFCRDMTQQSRAAWSFILEIAGGTLCGLLLGLSVYEFRGHIYQGMFLEPFHVLSSAVDYTLLAQLGTLNCLATSFAAAAPSVIVFSAERRIFFRESFSGHSNFAYFGGKVLTTLLRSVISSLHFSTMFIILASPVISFGMLVGLNILYFYCVYGLGSIIAAITDHENGPLFCLLLNIVIAIFGGASPRLATVKSWHLEWFWYLCPGLWFCEAFFSAQVLPFSYLYNTEEAEAFTGYKFGRTGLDIGLLLVIGTLYRIIGCFLMILKARTRYGRSS</sequence>
<dbReference type="InterPro" id="IPR003593">
    <property type="entry name" value="AAA+_ATPase"/>
</dbReference>
<dbReference type="InterPro" id="IPR050352">
    <property type="entry name" value="ABCG_transporters"/>
</dbReference>
<dbReference type="PROSITE" id="PS50893">
    <property type="entry name" value="ABC_TRANSPORTER_2"/>
    <property type="match status" value="1"/>
</dbReference>
<dbReference type="InterPro" id="IPR003439">
    <property type="entry name" value="ABC_transporter-like_ATP-bd"/>
</dbReference>